<dbReference type="Pfam" id="PF13970">
    <property type="entry name" value="DUF4221"/>
    <property type="match status" value="1"/>
</dbReference>
<dbReference type="InterPro" id="IPR025316">
    <property type="entry name" value="DUF4221"/>
</dbReference>
<reference evidence="1" key="2">
    <citation type="journal article" date="2021" name="PeerJ">
        <title>Extensive microbial diversity within the chicken gut microbiome revealed by metagenomics and culture.</title>
        <authorList>
            <person name="Gilroy R."/>
            <person name="Ravi A."/>
            <person name="Getino M."/>
            <person name="Pursley I."/>
            <person name="Horton D.L."/>
            <person name="Alikhan N.F."/>
            <person name="Baker D."/>
            <person name="Gharbi K."/>
            <person name="Hall N."/>
            <person name="Watson M."/>
            <person name="Adriaenssens E.M."/>
            <person name="Foster-Nyarko E."/>
            <person name="Jarju S."/>
            <person name="Secka A."/>
            <person name="Antonio M."/>
            <person name="Oren A."/>
            <person name="Chaudhuri R.R."/>
            <person name="La Ragione R."/>
            <person name="Hildebrand F."/>
            <person name="Pallen M.J."/>
        </authorList>
    </citation>
    <scope>NUCLEOTIDE SEQUENCE</scope>
    <source>
        <strain evidence="1">B1-20833</strain>
    </source>
</reference>
<dbReference type="Proteomes" id="UP000823661">
    <property type="component" value="Unassembled WGS sequence"/>
</dbReference>
<sequence>MQRFLTALIILASLYSCKGRESWSYYSTPHHRGCKNSVSLSIYDTLKIRVPDRHYNFFHNVQIYQDSILYGVNLFDGLRLSVYNLKSSCFLYDILLDRNTSGTSGIENFRVVSKDSIFIATTPKLGLILVDSRGKGIDRWDDVDMHISPNKEPGLSANGFGISTNSFLENFQYEADSSSMFFVLSPVTARDEAGSPDISRHGIYNLDKRQWEKIFAPYEGVLKHKGMRRYYFDMHHPYQLVVGDKMYVTYPVDHRVYIYSMYDYKMIGEKDISPSSAVRFPRPLERREASQQKLVELRNSTPYYGPLYYHSSADCFSRFYNLKQSVGKERERALVIYDKDFNIVYEKVYPMKDISMIVPLSDGFVFLPMNNEDADTILLIHSAICNKSV</sequence>
<proteinExistence type="predicted"/>
<dbReference type="EMBL" id="JADIMI010000052">
    <property type="protein sequence ID" value="MBO8452318.1"/>
    <property type="molecule type" value="Genomic_DNA"/>
</dbReference>
<organism evidence="1 2">
    <name type="scientific">Candidatus Cryptobacteroides intestinavium</name>
    <dbReference type="NCBI Taxonomy" id="2840766"/>
    <lineage>
        <taxon>Bacteria</taxon>
        <taxon>Pseudomonadati</taxon>
        <taxon>Bacteroidota</taxon>
        <taxon>Bacteroidia</taxon>
        <taxon>Bacteroidales</taxon>
        <taxon>Candidatus Cryptobacteroides</taxon>
    </lineage>
</organism>
<dbReference type="PROSITE" id="PS51257">
    <property type="entry name" value="PROKAR_LIPOPROTEIN"/>
    <property type="match status" value="1"/>
</dbReference>
<evidence type="ECO:0000313" key="1">
    <source>
        <dbReference type="EMBL" id="MBO8452318.1"/>
    </source>
</evidence>
<evidence type="ECO:0000313" key="2">
    <source>
        <dbReference type="Proteomes" id="UP000823661"/>
    </source>
</evidence>
<comment type="caution">
    <text evidence="1">The sequence shown here is derived from an EMBL/GenBank/DDBJ whole genome shotgun (WGS) entry which is preliminary data.</text>
</comment>
<gene>
    <name evidence="1" type="ORF">IAC06_05485</name>
</gene>
<accession>A0A9D9ESQ1</accession>
<protein>
    <submittedName>
        <fullName evidence="1">DUF4221 family protein</fullName>
    </submittedName>
</protein>
<dbReference type="AlphaFoldDB" id="A0A9D9ESQ1"/>
<name>A0A9D9ESQ1_9BACT</name>
<reference evidence="1" key="1">
    <citation type="submission" date="2020-10" db="EMBL/GenBank/DDBJ databases">
        <authorList>
            <person name="Gilroy R."/>
        </authorList>
    </citation>
    <scope>NUCLEOTIDE SEQUENCE</scope>
    <source>
        <strain evidence="1">B1-20833</strain>
    </source>
</reference>